<comment type="caution">
    <text evidence="1">The sequence shown here is derived from an EMBL/GenBank/DDBJ whole genome shotgun (WGS) entry which is preliminary data.</text>
</comment>
<sequence>MHVEYSALEASASSAEDQQTRIARARDILRAAFDRDRRTLGDDQYGAELENQLPEIENEIFDAFHAYIHALGEGADRLRVSVRNYKLADGDSSAG</sequence>
<name>A0A4R4VMF5_9ACTN</name>
<evidence type="ECO:0000313" key="1">
    <source>
        <dbReference type="EMBL" id="TDD06979.1"/>
    </source>
</evidence>
<proteinExistence type="predicted"/>
<accession>A0A4R4VMF5</accession>
<dbReference type="Proteomes" id="UP000295258">
    <property type="component" value="Unassembled WGS sequence"/>
</dbReference>
<evidence type="ECO:0000313" key="2">
    <source>
        <dbReference type="Proteomes" id="UP000295258"/>
    </source>
</evidence>
<protein>
    <submittedName>
        <fullName evidence="1">Uncharacterized protein</fullName>
    </submittedName>
</protein>
<reference evidence="1 2" key="1">
    <citation type="submission" date="2019-03" db="EMBL/GenBank/DDBJ databases">
        <title>Draft genome sequences of novel Actinobacteria.</title>
        <authorList>
            <person name="Sahin N."/>
            <person name="Ay H."/>
            <person name="Saygin H."/>
        </authorList>
    </citation>
    <scope>NUCLEOTIDE SEQUENCE [LARGE SCALE GENOMIC DNA]</scope>
    <source>
        <strain evidence="1 2">KC310</strain>
    </source>
</reference>
<keyword evidence="2" id="KW-1185">Reference proteome</keyword>
<dbReference type="AlphaFoldDB" id="A0A4R4VMF5"/>
<dbReference type="EMBL" id="SMKO01000029">
    <property type="protein sequence ID" value="TDD06979.1"/>
    <property type="molecule type" value="Genomic_DNA"/>
</dbReference>
<organism evidence="1 2">
    <name type="scientific">Nonomuraea deserti</name>
    <dbReference type="NCBI Taxonomy" id="1848322"/>
    <lineage>
        <taxon>Bacteria</taxon>
        <taxon>Bacillati</taxon>
        <taxon>Actinomycetota</taxon>
        <taxon>Actinomycetes</taxon>
        <taxon>Streptosporangiales</taxon>
        <taxon>Streptosporangiaceae</taxon>
        <taxon>Nonomuraea</taxon>
    </lineage>
</organism>
<gene>
    <name evidence="1" type="ORF">E1292_14315</name>
</gene>